<dbReference type="Proteomes" id="UP000752696">
    <property type="component" value="Unassembled WGS sequence"/>
</dbReference>
<sequence>MLEDEHAGSSVHGGAWITLVGRERGGCSVEIAAKKGSQQADRER</sequence>
<dbReference type="AlphaFoldDB" id="A0A6V7H2X1"/>
<name>A0A6V7H2X1_9HYME</name>
<reference evidence="1" key="1">
    <citation type="submission" date="2020-07" db="EMBL/GenBank/DDBJ databases">
        <authorList>
            <person name="Nazaruddin N."/>
        </authorList>
    </citation>
    <scope>NUCLEOTIDE SEQUENCE</scope>
</reference>
<evidence type="ECO:0000313" key="2">
    <source>
        <dbReference type="Proteomes" id="UP000752696"/>
    </source>
</evidence>
<keyword evidence="2" id="KW-1185">Reference proteome</keyword>
<comment type="caution">
    <text evidence="1">The sequence shown here is derived from an EMBL/GenBank/DDBJ whole genome shotgun (WGS) entry which is preliminary data.</text>
</comment>
<dbReference type="EMBL" id="CAJDYZ010005255">
    <property type="protein sequence ID" value="CAD1472349.1"/>
    <property type="molecule type" value="Genomic_DNA"/>
</dbReference>
<protein>
    <submittedName>
        <fullName evidence="1">Uncharacterized protein</fullName>
    </submittedName>
</protein>
<feature type="non-terminal residue" evidence="1">
    <location>
        <position position="44"/>
    </location>
</feature>
<accession>A0A6V7H2X1</accession>
<gene>
    <name evidence="1" type="ORF">MHI_LOCUS289620</name>
</gene>
<organism evidence="1 2">
    <name type="scientific">Heterotrigona itama</name>
    <dbReference type="NCBI Taxonomy" id="395501"/>
    <lineage>
        <taxon>Eukaryota</taxon>
        <taxon>Metazoa</taxon>
        <taxon>Ecdysozoa</taxon>
        <taxon>Arthropoda</taxon>
        <taxon>Hexapoda</taxon>
        <taxon>Insecta</taxon>
        <taxon>Pterygota</taxon>
        <taxon>Neoptera</taxon>
        <taxon>Endopterygota</taxon>
        <taxon>Hymenoptera</taxon>
        <taxon>Apocrita</taxon>
        <taxon>Aculeata</taxon>
        <taxon>Apoidea</taxon>
        <taxon>Anthophila</taxon>
        <taxon>Apidae</taxon>
        <taxon>Heterotrigona</taxon>
    </lineage>
</organism>
<evidence type="ECO:0000313" key="1">
    <source>
        <dbReference type="EMBL" id="CAD1472349.1"/>
    </source>
</evidence>
<proteinExistence type="predicted"/>